<keyword evidence="6 10" id="KW-1133">Transmembrane helix</keyword>
<sequence length="463" mass="52202">MSFLVQHPLFLSAFSPELLLGVFGIILLLFSSALISGSEVAFFSLGYSDVKKLEDSNTVADRAIISLKEKPRKLLATILISNNFINIAIVILSDFVLRSAFPDETFDQWATTLLGLFTVPTAEQTEFWGRLLSFLITIAGVTFLLVLFGEVAPKVYARINNLQLARLMSRPLDIMMRLFHPVSNILVRSTNIMERRLAGAGNGNSPSRAEIDEAIELTVSQEKGAGRDIDILKSIVKFGDVTVKQIMRSRVDVVAVDFRMDYKELLEIIKEAGYSRIPVYENDFDNVTGILYVKDLLGHLDEPADFEWQELIRPDVYYVPEAKKINDLLKEFQVERLHMAIVVDEYGGSSGIVTLEDIMEEIIGEIKDEFDDEIEVVYKKIDDFNYLFEGKTLLNDVCRIIGIDTNTFDEVKGEADSLAGLILEIKGYMPKTDAEITQGAYRFKVVTVSKRRIEQILLTLPKN</sequence>
<comment type="subcellular location">
    <subcellularLocation>
        <location evidence="1">Cell membrane</location>
        <topology evidence="1">Multi-pass membrane protein</topology>
    </subcellularLocation>
</comment>
<dbReference type="NCBIfam" id="TIGR03520">
    <property type="entry name" value="GldE"/>
    <property type="match status" value="1"/>
</dbReference>
<keyword evidence="4 10" id="KW-0812">Transmembrane</keyword>
<evidence type="ECO:0000256" key="11">
    <source>
        <dbReference type="SAM" id="Phobius"/>
    </source>
</evidence>
<dbReference type="InterPro" id="IPR046342">
    <property type="entry name" value="CBS_dom_sf"/>
</dbReference>
<dbReference type="Pfam" id="PF01595">
    <property type="entry name" value="CNNM"/>
    <property type="match status" value="1"/>
</dbReference>
<dbReference type="SUPFAM" id="SSF56176">
    <property type="entry name" value="FAD-binding/transporter-associated domain-like"/>
    <property type="match status" value="1"/>
</dbReference>
<dbReference type="PROSITE" id="PS51846">
    <property type="entry name" value="CNNM"/>
    <property type="match status" value="1"/>
</dbReference>
<evidence type="ECO:0008006" key="16">
    <source>
        <dbReference type="Google" id="ProtNLM"/>
    </source>
</evidence>
<protein>
    <recommendedName>
        <fullName evidence="16">Gliding motility-associated protein GldE</fullName>
    </recommendedName>
</protein>
<dbReference type="InterPro" id="IPR019862">
    <property type="entry name" value="Motility-assoc_prot_GldE"/>
</dbReference>
<gene>
    <name evidence="14" type="ORF">IX84_13545</name>
</gene>
<dbReference type="SMART" id="SM00116">
    <property type="entry name" value="CBS"/>
    <property type="match status" value="2"/>
</dbReference>
<dbReference type="SMART" id="SM01091">
    <property type="entry name" value="CorC_HlyC"/>
    <property type="match status" value="1"/>
</dbReference>
<dbReference type="AlphaFoldDB" id="A0A098S906"/>
<dbReference type="InterPro" id="IPR005170">
    <property type="entry name" value="Transptr-assoc_dom"/>
</dbReference>
<dbReference type="EMBL" id="JPOS01000034">
    <property type="protein sequence ID" value="KGE87572.1"/>
    <property type="molecule type" value="Genomic_DNA"/>
</dbReference>
<dbReference type="CDD" id="cd04590">
    <property type="entry name" value="CBS_pair_CorC_HlyC_assoc"/>
    <property type="match status" value="1"/>
</dbReference>
<dbReference type="SUPFAM" id="SSF54631">
    <property type="entry name" value="CBS-domain pair"/>
    <property type="match status" value="1"/>
</dbReference>
<dbReference type="PROSITE" id="PS51371">
    <property type="entry name" value="CBS"/>
    <property type="match status" value="2"/>
</dbReference>
<organism evidence="14 15">
    <name type="scientific">Phaeodactylibacter xiamenensis</name>
    <dbReference type="NCBI Taxonomy" id="1524460"/>
    <lineage>
        <taxon>Bacteria</taxon>
        <taxon>Pseudomonadati</taxon>
        <taxon>Bacteroidota</taxon>
        <taxon>Saprospiria</taxon>
        <taxon>Saprospirales</taxon>
        <taxon>Haliscomenobacteraceae</taxon>
        <taxon>Phaeodactylibacter</taxon>
    </lineage>
</organism>
<dbReference type="InterPro" id="IPR044751">
    <property type="entry name" value="Ion_transp-like_CBS"/>
</dbReference>
<dbReference type="InterPro" id="IPR000644">
    <property type="entry name" value="CBS_dom"/>
</dbReference>
<accession>A0A098S906</accession>
<dbReference type="Proteomes" id="UP000029736">
    <property type="component" value="Unassembled WGS sequence"/>
</dbReference>
<proteinExistence type="inferred from homology"/>
<dbReference type="FunFam" id="3.10.580.10:FF:000002">
    <property type="entry name" value="Magnesium/cobalt efflux protein CorC"/>
    <property type="match status" value="1"/>
</dbReference>
<evidence type="ECO:0000256" key="4">
    <source>
        <dbReference type="ARBA" id="ARBA00022692"/>
    </source>
</evidence>
<name>A0A098S906_9BACT</name>
<evidence type="ECO:0000256" key="3">
    <source>
        <dbReference type="ARBA" id="ARBA00022475"/>
    </source>
</evidence>
<evidence type="ECO:0000259" key="12">
    <source>
        <dbReference type="PROSITE" id="PS51371"/>
    </source>
</evidence>
<dbReference type="InterPro" id="IPR016169">
    <property type="entry name" value="FAD-bd_PCMH_sub2"/>
</dbReference>
<dbReference type="STRING" id="1524460.IX84_13545"/>
<dbReference type="GO" id="GO:0050660">
    <property type="term" value="F:flavin adenine dinucleotide binding"/>
    <property type="evidence" value="ECO:0007669"/>
    <property type="project" value="InterPro"/>
</dbReference>
<dbReference type="PANTHER" id="PTHR22777:SF32">
    <property type="entry name" value="UPF0053 INNER MEMBRANE PROTEIN YFJD"/>
    <property type="match status" value="1"/>
</dbReference>
<feature type="domain" description="CBS" evidence="12">
    <location>
        <begin position="312"/>
        <end position="369"/>
    </location>
</feature>
<evidence type="ECO:0000256" key="8">
    <source>
        <dbReference type="ARBA" id="ARBA00023136"/>
    </source>
</evidence>
<evidence type="ECO:0000256" key="2">
    <source>
        <dbReference type="ARBA" id="ARBA00006337"/>
    </source>
</evidence>
<evidence type="ECO:0000256" key="5">
    <source>
        <dbReference type="ARBA" id="ARBA00022737"/>
    </source>
</evidence>
<dbReference type="InterPro" id="IPR002550">
    <property type="entry name" value="CNNM"/>
</dbReference>
<feature type="transmembrane region" description="Helical" evidence="11">
    <location>
        <begin position="20"/>
        <end position="43"/>
    </location>
</feature>
<evidence type="ECO:0000313" key="15">
    <source>
        <dbReference type="Proteomes" id="UP000029736"/>
    </source>
</evidence>
<comment type="caution">
    <text evidence="14">The sequence shown here is derived from an EMBL/GenBank/DDBJ whole genome shotgun (WGS) entry which is preliminary data.</text>
</comment>
<dbReference type="InterPro" id="IPR036318">
    <property type="entry name" value="FAD-bd_PCMH-like_sf"/>
</dbReference>
<evidence type="ECO:0000256" key="7">
    <source>
        <dbReference type="ARBA" id="ARBA00023122"/>
    </source>
</evidence>
<evidence type="ECO:0000256" key="10">
    <source>
        <dbReference type="PROSITE-ProRule" id="PRU01193"/>
    </source>
</evidence>
<keyword evidence="8 10" id="KW-0472">Membrane</keyword>
<dbReference type="Gene3D" id="3.10.580.10">
    <property type="entry name" value="CBS-domain"/>
    <property type="match status" value="1"/>
</dbReference>
<keyword evidence="7 9" id="KW-0129">CBS domain</keyword>
<keyword evidence="5" id="KW-0677">Repeat</keyword>
<feature type="domain" description="CNNM transmembrane" evidence="13">
    <location>
        <begin position="14"/>
        <end position="230"/>
    </location>
</feature>
<dbReference type="GO" id="GO:0005886">
    <property type="term" value="C:plasma membrane"/>
    <property type="evidence" value="ECO:0007669"/>
    <property type="project" value="UniProtKB-SubCell"/>
</dbReference>
<evidence type="ECO:0000259" key="13">
    <source>
        <dbReference type="PROSITE" id="PS51846"/>
    </source>
</evidence>
<keyword evidence="15" id="KW-1185">Reference proteome</keyword>
<dbReference type="PANTHER" id="PTHR22777">
    <property type="entry name" value="HEMOLYSIN-RELATED"/>
    <property type="match status" value="1"/>
</dbReference>
<evidence type="ECO:0000313" key="14">
    <source>
        <dbReference type="EMBL" id="KGE87572.1"/>
    </source>
</evidence>
<keyword evidence="3" id="KW-1003">Cell membrane</keyword>
<feature type="transmembrane region" description="Helical" evidence="11">
    <location>
        <begin position="74"/>
        <end position="97"/>
    </location>
</feature>
<reference evidence="14 15" key="1">
    <citation type="journal article" date="2014" name="Int. J. Syst. Evol. Microbiol.">
        <title>Phaeodactylibacter xiamenensis gen. nov., sp. nov., a member of the family Saprospiraceae isolated from the marine alga Phaeodactylum tricornutum.</title>
        <authorList>
            <person name="Chen Z.Jr."/>
            <person name="Lei X."/>
            <person name="Lai Q."/>
            <person name="Li Y."/>
            <person name="Zhang B."/>
            <person name="Zhang J."/>
            <person name="Zhang H."/>
            <person name="Yang L."/>
            <person name="Zheng W."/>
            <person name="Tian Y."/>
            <person name="Yu Z."/>
            <person name="Xu H.Jr."/>
            <person name="Zheng T."/>
        </authorList>
    </citation>
    <scope>NUCLEOTIDE SEQUENCE [LARGE SCALE GENOMIC DNA]</scope>
    <source>
        <strain evidence="14 15">KD52</strain>
    </source>
</reference>
<dbReference type="Pfam" id="PF03471">
    <property type="entry name" value="CorC_HlyC"/>
    <property type="match status" value="1"/>
</dbReference>
<evidence type="ECO:0000256" key="1">
    <source>
        <dbReference type="ARBA" id="ARBA00004651"/>
    </source>
</evidence>
<feature type="transmembrane region" description="Helical" evidence="11">
    <location>
        <begin position="127"/>
        <end position="148"/>
    </location>
</feature>
<comment type="similarity">
    <text evidence="2">Belongs to the UPF0053 family.</text>
</comment>
<dbReference type="Pfam" id="PF00571">
    <property type="entry name" value="CBS"/>
    <property type="match status" value="2"/>
</dbReference>
<dbReference type="Gene3D" id="3.30.465.10">
    <property type="match status" value="1"/>
</dbReference>
<evidence type="ECO:0000256" key="6">
    <source>
        <dbReference type="ARBA" id="ARBA00022989"/>
    </source>
</evidence>
<feature type="domain" description="CBS" evidence="12">
    <location>
        <begin position="247"/>
        <end position="306"/>
    </location>
</feature>
<evidence type="ECO:0000256" key="9">
    <source>
        <dbReference type="PROSITE-ProRule" id="PRU00703"/>
    </source>
</evidence>